<proteinExistence type="predicted"/>
<evidence type="ECO:0000313" key="2">
    <source>
        <dbReference type="Proteomes" id="UP000092462"/>
    </source>
</evidence>
<dbReference type="Proteomes" id="UP000092462">
    <property type="component" value="Unassembled WGS sequence"/>
</dbReference>
<sequence>MTRPHIISNTHISNHKGYSEFVGETEPMAFGQTAIGDLIVTPQICHFHIGTRICCRMREIHPKHRNPVRGPMKAQIQQAQR</sequence>
<dbReference type="EMBL" id="AJVK01009249">
    <property type="status" value="NOT_ANNOTATED_CDS"/>
    <property type="molecule type" value="Genomic_DNA"/>
</dbReference>
<organism evidence="1 2">
    <name type="scientific">Phlebotomus papatasi</name>
    <name type="common">Sandfly</name>
    <dbReference type="NCBI Taxonomy" id="29031"/>
    <lineage>
        <taxon>Eukaryota</taxon>
        <taxon>Metazoa</taxon>
        <taxon>Ecdysozoa</taxon>
        <taxon>Arthropoda</taxon>
        <taxon>Hexapoda</taxon>
        <taxon>Insecta</taxon>
        <taxon>Pterygota</taxon>
        <taxon>Neoptera</taxon>
        <taxon>Endopterygota</taxon>
        <taxon>Diptera</taxon>
        <taxon>Nematocera</taxon>
        <taxon>Psychodoidea</taxon>
        <taxon>Psychodidae</taxon>
        <taxon>Phlebotomus</taxon>
        <taxon>Phlebotomus</taxon>
    </lineage>
</organism>
<keyword evidence="2" id="KW-1185">Reference proteome</keyword>
<protein>
    <submittedName>
        <fullName evidence="1">Uncharacterized protein</fullName>
    </submittedName>
</protein>
<evidence type="ECO:0000313" key="1">
    <source>
        <dbReference type="EnsemblMetazoa" id="PPAI000204-PA"/>
    </source>
</evidence>
<name>A0A1B0CYN2_PHLPP</name>
<dbReference type="AlphaFoldDB" id="A0A1B0CYN2"/>
<dbReference type="VEuPathDB" id="VectorBase:PPAI000204"/>
<dbReference type="EnsemblMetazoa" id="PPAI000204-RA">
    <property type="protein sequence ID" value="PPAI000204-PA"/>
    <property type="gene ID" value="PPAI000204"/>
</dbReference>
<accession>A0A1B0CYN2</accession>
<reference evidence="1" key="1">
    <citation type="submission" date="2022-08" db="UniProtKB">
        <authorList>
            <consortium name="EnsemblMetazoa"/>
        </authorList>
    </citation>
    <scope>IDENTIFICATION</scope>
    <source>
        <strain evidence="1">Israel</strain>
    </source>
</reference>